<evidence type="ECO:0000313" key="3">
    <source>
        <dbReference type="Proteomes" id="UP001642540"/>
    </source>
</evidence>
<evidence type="ECO:0000313" key="2">
    <source>
        <dbReference type="EMBL" id="CAL8097519.1"/>
    </source>
</evidence>
<sequence>MANMIAPTVFSAGGVLTIILLLGSAINKSQSLEESSSFEAKADDVVFQDPETEDGTSSNRVLPVDAEHNSKISFPNNPLDPTCVKMMRDNLLTFLKRVKRSEGKRKGKQDDGDDGDDGDEGIQGVINNLAEGNGALSVLSAVPAALPQLVNTLTQLSGAINQGLNGTDTPNIPSFLAKQSMDAIKFFQAISGGGQSQLLAAPRPQQQIHVQKIPGSTPERKPRPPAASANYEYPTDPDYPEEEDVKQPLEPSLKPLKPGQVAGGKYPNVEPIPGSNSNNPFLQNADLLPSGIRRPSQPTPDPNAQYIDGLPSRTSLWSIYKSFRNKGLESGSLTDFQLAHPDAFSNELLQSISHSISSNRGQAPIAIQPSTDRPASEILQQLFPNSKPAAFESPNRPTLSVYRPAVSNSGIGIELSNIAFNQTNNIIDENEQANAGNGNNEQESEEATSSPSNQEQHELEASDLEGVKNRVPGGLGSTSNFGYHHLQQTNSNNRGTPGSNNGQQQSQQLESQLNSNGNAQFVKSPTSSHLTITMGEYVPAIASLHEGDEELNKVGPQTNFADTANGFKNKAPYNKVKGVLIEAPRLTPSPYLNLKRPAGLTGNFGGITSQNPTTPTPNYSYQFLNTNQNPSSLFPPGAASYRPSDPNAPRAPTLIAAIPSNFQLSQNPLKTNGIVPSSLIPNSGNPTPETETVNVASTTEAFLSANWVSPTFPPKRESAIVEEDLAAPEDNNQGISSNNAAPTSVVTPQVSNVNPTPFNSSVSLLSLYQKFGQQPIQSQLLANTLINNNVEDSSVGTSAAPSVEPVKEVTTTKASILAFPSSSGLKFSSSLTSNQAQNQNSPLVQSLLGNLKLPQIQNPTELEHVVTAPQQGNGQEENIYINSIKTQSEVSPTSSLSTSSVNVEPQGDIASSIISSPIPARAPAEESSSTPQKVAPIVHNNQSPLASFFPFPIASQFLPSQGQPSYNQQQPQILASTTTTSTTTETTTSAVSPAVTNRYAGIPISNTNFIATGNFNFQQNSQQPSLPNFNFPSAVNPSNNGQNYNLLNNNPPTQNPGIPSKIEAKNETVLKSEPETTTLRPTSSNIIGGTYSFANLAPSPLFPSHIQNAVNANPPTGSASPGKDGPFQPLTSGNSYPSQLPSQKPFTPNHGIVPPPLPPLSPPKNSNNAQQFPVQATSFPPFANAIRYRPNQTPLQQTTTKTPVTTTAKPEIKPVNQNYNYPQSNPSGLPVSSIYSPQVPPEKVYKPLIISNTGFQGPVQNAGYPSYVPSTPVLGSSSNLQSPSTGLNAELPPSYMSPSYGGPPGVIKDVLNQAQQNRIPNKPQVLDSPQSPSGAFSETLATQNVGTSAIAEMSKLPYYQEDTFRPSALPAHLLINENEDYSLENIDAETNTKSPTISELFSSVSKVSQKVPQQTSETSTVPTSESVVSVTTPNLVSSVTPEEDSSEQEIPNFPPGKPAYWMNMYYPNGVPVLTKVSTTPNPRRRRRRTIPPQEITQGPEADSDEYDEANVKTKRKKLQT</sequence>
<keyword evidence="3" id="KW-1185">Reference proteome</keyword>
<organism evidence="2 3">
    <name type="scientific">Orchesella dallaii</name>
    <dbReference type="NCBI Taxonomy" id="48710"/>
    <lineage>
        <taxon>Eukaryota</taxon>
        <taxon>Metazoa</taxon>
        <taxon>Ecdysozoa</taxon>
        <taxon>Arthropoda</taxon>
        <taxon>Hexapoda</taxon>
        <taxon>Collembola</taxon>
        <taxon>Entomobryomorpha</taxon>
        <taxon>Entomobryoidea</taxon>
        <taxon>Orchesellidae</taxon>
        <taxon>Orchesellinae</taxon>
        <taxon>Orchesella</taxon>
    </lineage>
</organism>
<dbReference type="EMBL" id="CAXLJM020000028">
    <property type="protein sequence ID" value="CAL8097519.1"/>
    <property type="molecule type" value="Genomic_DNA"/>
</dbReference>
<feature type="region of interest" description="Disordered" evidence="1">
    <location>
        <begin position="1473"/>
        <end position="1520"/>
    </location>
</feature>
<dbReference type="Proteomes" id="UP001642540">
    <property type="component" value="Unassembled WGS sequence"/>
</dbReference>
<proteinExistence type="predicted"/>
<feature type="compositionally biased region" description="Basic and acidic residues" evidence="1">
    <location>
        <begin position="455"/>
        <end position="468"/>
    </location>
</feature>
<feature type="region of interest" description="Disordered" evidence="1">
    <location>
        <begin position="201"/>
        <end position="264"/>
    </location>
</feature>
<feature type="region of interest" description="Disordered" evidence="1">
    <location>
        <begin position="1106"/>
        <end position="1171"/>
    </location>
</feature>
<accession>A0ABP1QF34</accession>
<feature type="region of interest" description="Disordered" evidence="1">
    <location>
        <begin position="1409"/>
        <end position="1433"/>
    </location>
</feature>
<reference evidence="2 3" key="1">
    <citation type="submission" date="2024-08" db="EMBL/GenBank/DDBJ databases">
        <authorList>
            <person name="Cucini C."/>
            <person name="Frati F."/>
        </authorList>
    </citation>
    <scope>NUCLEOTIDE SEQUENCE [LARGE SCALE GENOMIC DNA]</scope>
</reference>
<feature type="compositionally biased region" description="Low complexity" evidence="1">
    <location>
        <begin position="498"/>
        <end position="518"/>
    </location>
</feature>
<feature type="region of interest" description="Disordered" evidence="1">
    <location>
        <begin position="102"/>
        <end position="125"/>
    </location>
</feature>
<protein>
    <submittedName>
        <fullName evidence="2">Uncharacterized protein</fullName>
    </submittedName>
</protein>
<feature type="compositionally biased region" description="Polar residues" evidence="1">
    <location>
        <begin position="1106"/>
        <end position="1119"/>
    </location>
</feature>
<feature type="compositionally biased region" description="Acidic residues" evidence="1">
    <location>
        <begin position="111"/>
        <end position="120"/>
    </location>
</feature>
<feature type="compositionally biased region" description="Polar residues" evidence="1">
    <location>
        <begin position="477"/>
        <end position="497"/>
    </location>
</feature>
<feature type="region of interest" description="Disordered" evidence="1">
    <location>
        <begin position="38"/>
        <end position="61"/>
    </location>
</feature>
<evidence type="ECO:0000256" key="1">
    <source>
        <dbReference type="SAM" id="MobiDB-lite"/>
    </source>
</evidence>
<name>A0ABP1QF34_9HEXA</name>
<feature type="region of interest" description="Disordered" evidence="1">
    <location>
        <begin position="431"/>
        <end position="527"/>
    </location>
</feature>
<feature type="compositionally biased region" description="Low complexity" evidence="1">
    <location>
        <begin position="432"/>
        <end position="441"/>
    </location>
</feature>
<feature type="compositionally biased region" description="Pro residues" evidence="1">
    <location>
        <begin position="1153"/>
        <end position="1162"/>
    </location>
</feature>
<gene>
    <name evidence="2" type="ORF">ODALV1_LOCUS9662</name>
</gene>
<comment type="caution">
    <text evidence="2">The sequence shown here is derived from an EMBL/GenBank/DDBJ whole genome shotgun (WGS) entry which is preliminary data.</text>
</comment>
<feature type="compositionally biased region" description="Polar residues" evidence="1">
    <location>
        <begin position="1129"/>
        <end position="1146"/>
    </location>
</feature>